<organism evidence="1 2">
    <name type="scientific">Subtercola boreus</name>
    <dbReference type="NCBI Taxonomy" id="120213"/>
    <lineage>
        <taxon>Bacteria</taxon>
        <taxon>Bacillati</taxon>
        <taxon>Actinomycetota</taxon>
        <taxon>Actinomycetes</taxon>
        <taxon>Micrococcales</taxon>
        <taxon>Microbacteriaceae</taxon>
        <taxon>Subtercola</taxon>
    </lineage>
</organism>
<keyword evidence="2" id="KW-1185">Reference proteome</keyword>
<dbReference type="InterPro" id="IPR010982">
    <property type="entry name" value="Lambda_DNA-bd_dom_sf"/>
</dbReference>
<sequence>MDSFEYRKELAKRVNALVVVYEFETESSLKFATVQTALDEVGVSISRQRWSYIKTGSGFAVKDPALLEAIAKFFGADSEFLLDLSSPPGDELQRRIDHVIRLRRANVAKVATRALGQLDPELAESLVRAIEESADPSESRKTLDPMD</sequence>
<reference evidence="1 2" key="1">
    <citation type="submission" date="2017-04" db="EMBL/GenBank/DDBJ databases">
        <title>Comparative genome analysis of Subtercola boreus.</title>
        <authorList>
            <person name="Cho Y.-J."/>
            <person name="Cho A."/>
            <person name="Kim O.-S."/>
            <person name="Lee J.-I."/>
        </authorList>
    </citation>
    <scope>NUCLEOTIDE SEQUENCE [LARGE SCALE GENOMIC DNA]</scope>
    <source>
        <strain evidence="1 2">K300</strain>
    </source>
</reference>
<dbReference type="Proteomes" id="UP000256486">
    <property type="component" value="Unassembled WGS sequence"/>
</dbReference>
<comment type="caution">
    <text evidence="1">The sequence shown here is derived from an EMBL/GenBank/DDBJ whole genome shotgun (WGS) entry which is preliminary data.</text>
</comment>
<dbReference type="RefSeq" id="WP_116416812.1">
    <property type="nucleotide sequence ID" value="NZ_NBWZ01000002.1"/>
</dbReference>
<evidence type="ECO:0000313" key="1">
    <source>
        <dbReference type="EMBL" id="RFA06433.1"/>
    </source>
</evidence>
<name>A0A3E0VA90_9MICO</name>
<dbReference type="EMBL" id="NBWZ01000002">
    <property type="protein sequence ID" value="RFA06433.1"/>
    <property type="molecule type" value="Genomic_DNA"/>
</dbReference>
<accession>A0A3E0VA90</accession>
<dbReference type="Gene3D" id="1.10.260.40">
    <property type="entry name" value="lambda repressor-like DNA-binding domains"/>
    <property type="match status" value="1"/>
</dbReference>
<proteinExistence type="predicted"/>
<dbReference type="GO" id="GO:0003677">
    <property type="term" value="F:DNA binding"/>
    <property type="evidence" value="ECO:0007669"/>
    <property type="project" value="InterPro"/>
</dbReference>
<dbReference type="AlphaFoldDB" id="A0A3E0VA90"/>
<evidence type="ECO:0000313" key="2">
    <source>
        <dbReference type="Proteomes" id="UP000256486"/>
    </source>
</evidence>
<gene>
    <name evidence="1" type="ORF">B7R54_18810</name>
</gene>
<protein>
    <submittedName>
        <fullName evidence="1">Uncharacterized protein</fullName>
    </submittedName>
</protein>
<dbReference type="OrthoDB" id="3724431at2"/>